<evidence type="ECO:0000259" key="2">
    <source>
        <dbReference type="Pfam" id="PF17105"/>
    </source>
</evidence>
<feature type="region of interest" description="Disordered" evidence="1">
    <location>
        <begin position="1"/>
        <end position="29"/>
    </location>
</feature>
<reference evidence="3 4" key="1">
    <citation type="submission" date="2024-08" db="EMBL/GenBank/DDBJ databases">
        <title>Gnathostoma spinigerum genome.</title>
        <authorList>
            <person name="Gonzalez-Bertolin B."/>
            <person name="Monzon S."/>
            <person name="Zaballos A."/>
            <person name="Jimenez P."/>
            <person name="Dekumyoy P."/>
            <person name="Varona S."/>
            <person name="Cuesta I."/>
            <person name="Sumanam S."/>
            <person name="Adisakwattana P."/>
            <person name="Gasser R.B."/>
            <person name="Hernandez-Gonzalez A."/>
            <person name="Young N.D."/>
            <person name="Perteguer M.J."/>
        </authorList>
    </citation>
    <scope>NUCLEOTIDE SEQUENCE [LARGE SCALE GENOMIC DNA]</scope>
    <source>
        <strain evidence="3">AL3</strain>
        <tissue evidence="3">Liver</tissue>
    </source>
</reference>
<dbReference type="InterPro" id="IPR031354">
    <property type="entry name" value="BRD4_CDT"/>
</dbReference>
<feature type="domain" description="Bromodomain protein 4 C-terminal" evidence="2">
    <location>
        <begin position="214"/>
        <end position="252"/>
    </location>
</feature>
<feature type="compositionally biased region" description="Polar residues" evidence="1">
    <location>
        <begin position="65"/>
        <end position="80"/>
    </location>
</feature>
<comment type="caution">
    <text evidence="3">The sequence shown here is derived from an EMBL/GenBank/DDBJ whole genome shotgun (WGS) entry which is preliminary data.</text>
</comment>
<organism evidence="3 4">
    <name type="scientific">Gnathostoma spinigerum</name>
    <dbReference type="NCBI Taxonomy" id="75299"/>
    <lineage>
        <taxon>Eukaryota</taxon>
        <taxon>Metazoa</taxon>
        <taxon>Ecdysozoa</taxon>
        <taxon>Nematoda</taxon>
        <taxon>Chromadorea</taxon>
        <taxon>Rhabditida</taxon>
        <taxon>Spirurina</taxon>
        <taxon>Gnathostomatomorpha</taxon>
        <taxon>Gnathostomatoidea</taxon>
        <taxon>Gnathostomatidae</taxon>
        <taxon>Gnathostoma</taxon>
    </lineage>
</organism>
<name>A0ABD6EVY1_9BILA</name>
<sequence length="253" mass="28595">MKRKKVAEVNTKRFSEHAKEDMQPPRSAPVAAAVTVPNMSSTVAVSNKMPQTAEQQMEKVKEETPSSATPMCQPSLQQKPSEVTVKVEKDPILNSHVHSGAAPLLTSIPAPPTSVGGSILDQLLPAKQNGNLSCEIDDKSGVKRMGGWDSLARKSQQTCGLNMNAQFEQFRKQAHEKEEKRKMLKVDEERRRRLKEQEEKERAKEQIGHEGGDLEQDQELLRQREQERRRREAMHTGDVTKQMDLMLNFEANF</sequence>
<evidence type="ECO:0000256" key="1">
    <source>
        <dbReference type="SAM" id="MobiDB-lite"/>
    </source>
</evidence>
<dbReference type="EMBL" id="JBGFUD010009051">
    <property type="protein sequence ID" value="MFH4982344.1"/>
    <property type="molecule type" value="Genomic_DNA"/>
</dbReference>
<dbReference type="Proteomes" id="UP001608902">
    <property type="component" value="Unassembled WGS sequence"/>
</dbReference>
<evidence type="ECO:0000313" key="4">
    <source>
        <dbReference type="Proteomes" id="UP001608902"/>
    </source>
</evidence>
<proteinExistence type="predicted"/>
<feature type="compositionally biased region" description="Basic and acidic residues" evidence="1">
    <location>
        <begin position="174"/>
        <end position="212"/>
    </location>
</feature>
<feature type="compositionally biased region" description="Basic and acidic residues" evidence="1">
    <location>
        <begin position="1"/>
        <end position="23"/>
    </location>
</feature>
<feature type="region of interest" description="Disordered" evidence="1">
    <location>
        <begin position="46"/>
        <end position="80"/>
    </location>
</feature>
<evidence type="ECO:0000313" key="3">
    <source>
        <dbReference type="EMBL" id="MFH4982344.1"/>
    </source>
</evidence>
<feature type="region of interest" description="Disordered" evidence="1">
    <location>
        <begin position="174"/>
        <end position="240"/>
    </location>
</feature>
<gene>
    <name evidence="3" type="ORF">AB6A40_009053</name>
</gene>
<protein>
    <recommendedName>
        <fullName evidence="2">Bromodomain protein 4 C-terminal domain-containing protein</fullName>
    </recommendedName>
</protein>
<feature type="compositionally biased region" description="Polar residues" evidence="1">
    <location>
        <begin position="46"/>
        <end position="55"/>
    </location>
</feature>
<feature type="compositionally biased region" description="Basic and acidic residues" evidence="1">
    <location>
        <begin position="219"/>
        <end position="235"/>
    </location>
</feature>
<accession>A0ABD6EVY1</accession>
<dbReference type="Pfam" id="PF17105">
    <property type="entry name" value="BRD4_CDT"/>
    <property type="match status" value="1"/>
</dbReference>
<dbReference type="AlphaFoldDB" id="A0ABD6EVY1"/>
<keyword evidence="4" id="KW-1185">Reference proteome</keyword>